<evidence type="ECO:0000313" key="3">
    <source>
        <dbReference type="Proteomes" id="UP001612915"/>
    </source>
</evidence>
<proteinExistence type="predicted"/>
<dbReference type="PANTHER" id="PTHR43546:SF3">
    <property type="entry name" value="UPF0173 METAL-DEPENDENT HYDROLASE MJ1163"/>
    <property type="match status" value="1"/>
</dbReference>
<protein>
    <submittedName>
        <fullName evidence="2">MBL fold metallo-hydrolase</fullName>
    </submittedName>
</protein>
<dbReference type="InterPro" id="IPR001279">
    <property type="entry name" value="Metallo-B-lactamas"/>
</dbReference>
<evidence type="ECO:0000313" key="2">
    <source>
        <dbReference type="EMBL" id="MFI7585761.1"/>
    </source>
</evidence>
<keyword evidence="3" id="KW-1185">Reference proteome</keyword>
<gene>
    <name evidence="2" type="ORF">ACIB24_01655</name>
</gene>
<name>A0ABW8AHC9_9ACTN</name>
<dbReference type="SUPFAM" id="SSF56281">
    <property type="entry name" value="Metallo-hydrolase/oxidoreductase"/>
    <property type="match status" value="1"/>
</dbReference>
<reference evidence="2 3" key="1">
    <citation type="submission" date="2024-10" db="EMBL/GenBank/DDBJ databases">
        <title>The Natural Products Discovery Center: Release of the First 8490 Sequenced Strains for Exploring Actinobacteria Biosynthetic Diversity.</title>
        <authorList>
            <person name="Kalkreuter E."/>
            <person name="Kautsar S.A."/>
            <person name="Yang D."/>
            <person name="Bader C.D."/>
            <person name="Teijaro C.N."/>
            <person name="Fluegel L."/>
            <person name="Davis C.M."/>
            <person name="Simpson J.R."/>
            <person name="Lauterbach L."/>
            <person name="Steele A.D."/>
            <person name="Gui C."/>
            <person name="Meng S."/>
            <person name="Li G."/>
            <person name="Viehrig K."/>
            <person name="Ye F."/>
            <person name="Su P."/>
            <person name="Kiefer A.F."/>
            <person name="Nichols A."/>
            <person name="Cepeda A.J."/>
            <person name="Yan W."/>
            <person name="Fan B."/>
            <person name="Jiang Y."/>
            <person name="Adhikari A."/>
            <person name="Zheng C.-J."/>
            <person name="Schuster L."/>
            <person name="Cowan T.M."/>
            <person name="Smanski M.J."/>
            <person name="Chevrette M.G."/>
            <person name="De Carvalho L.P.S."/>
            <person name="Shen B."/>
        </authorList>
    </citation>
    <scope>NUCLEOTIDE SEQUENCE [LARGE SCALE GENOMIC DNA]</scope>
    <source>
        <strain evidence="2 3">NPDC049639</strain>
    </source>
</reference>
<dbReference type="InterPro" id="IPR036866">
    <property type="entry name" value="RibonucZ/Hydroxyglut_hydro"/>
</dbReference>
<comment type="caution">
    <text evidence="2">The sequence shown here is derived from an EMBL/GenBank/DDBJ whole genome shotgun (WGS) entry which is preliminary data.</text>
</comment>
<dbReference type="Pfam" id="PF13483">
    <property type="entry name" value="Lactamase_B_3"/>
    <property type="match status" value="1"/>
</dbReference>
<accession>A0ABW8AHC9</accession>
<dbReference type="EMBL" id="JBITLV010000001">
    <property type="protein sequence ID" value="MFI7585761.1"/>
    <property type="molecule type" value="Genomic_DNA"/>
</dbReference>
<dbReference type="Gene3D" id="3.60.15.10">
    <property type="entry name" value="Ribonuclease Z/Hydroxyacylglutathione hydrolase-like"/>
    <property type="match status" value="1"/>
</dbReference>
<feature type="domain" description="Metallo-beta-lactamase" evidence="1">
    <location>
        <begin position="7"/>
        <end position="179"/>
    </location>
</feature>
<organism evidence="2 3">
    <name type="scientific">Spongisporangium articulatum</name>
    <dbReference type="NCBI Taxonomy" id="3362603"/>
    <lineage>
        <taxon>Bacteria</taxon>
        <taxon>Bacillati</taxon>
        <taxon>Actinomycetota</taxon>
        <taxon>Actinomycetes</taxon>
        <taxon>Kineosporiales</taxon>
        <taxon>Kineosporiaceae</taxon>
        <taxon>Spongisporangium</taxon>
    </lineage>
</organism>
<dbReference type="PANTHER" id="PTHR43546">
    <property type="entry name" value="UPF0173 METAL-DEPENDENT HYDROLASE MJ1163-RELATED"/>
    <property type="match status" value="1"/>
</dbReference>
<dbReference type="InterPro" id="IPR050114">
    <property type="entry name" value="UPF0173_UPF0282_UlaG_hydrolase"/>
</dbReference>
<dbReference type="RefSeq" id="WP_398274198.1">
    <property type="nucleotide sequence ID" value="NZ_JBITLV010000001.1"/>
</dbReference>
<sequence>MIVTHIGHSCLLVEVAGARLLIDPGAFSHGWVELTDLDAVLVTHQHPDHLDVERLPALLEANPQASLLTEPEAAAELEKVGIDAAALHVDQSLTLGSVTVTGVGGVHAEIDPAIPRVGNVGLLVSAAGEPTLFHPGDTYEYTPAGVDVLAFPLQAPWTKFSETSAFVQAVGASSLFPIHDALLQPFARNVYLGNLGRVAPELSVTDLNGAGPSEF</sequence>
<dbReference type="SMART" id="SM00849">
    <property type="entry name" value="Lactamase_B"/>
    <property type="match status" value="1"/>
</dbReference>
<dbReference type="Proteomes" id="UP001612915">
    <property type="component" value="Unassembled WGS sequence"/>
</dbReference>
<evidence type="ECO:0000259" key="1">
    <source>
        <dbReference type="SMART" id="SM00849"/>
    </source>
</evidence>